<accession>A0A2K9P549</accession>
<feature type="transmembrane region" description="Helical" evidence="1">
    <location>
        <begin position="49"/>
        <end position="70"/>
    </location>
</feature>
<keyword evidence="1" id="KW-0812">Transmembrane</keyword>
<keyword evidence="3" id="KW-1185">Reference proteome</keyword>
<proteinExistence type="predicted"/>
<gene>
    <name evidence="2" type="ORF">B9O19_02255</name>
</gene>
<protein>
    <submittedName>
        <fullName evidence="2">Uncharacterized protein</fullName>
    </submittedName>
</protein>
<feature type="transmembrane region" description="Helical" evidence="1">
    <location>
        <begin position="76"/>
        <end position="95"/>
    </location>
</feature>
<dbReference type="GeneID" id="98063626"/>
<name>A0A2K9P549_9FIRM</name>
<evidence type="ECO:0000313" key="3">
    <source>
        <dbReference type="Proteomes" id="UP000235589"/>
    </source>
</evidence>
<feature type="transmembrane region" description="Helical" evidence="1">
    <location>
        <begin position="20"/>
        <end position="42"/>
    </location>
</feature>
<dbReference type="EMBL" id="CP020991">
    <property type="protein sequence ID" value="AUO20395.1"/>
    <property type="molecule type" value="Genomic_DNA"/>
</dbReference>
<dbReference type="KEGG" id="mpec:B9O19_02255"/>
<keyword evidence="1" id="KW-1133">Transmembrane helix</keyword>
<keyword evidence="1" id="KW-0472">Membrane</keyword>
<dbReference type="RefSeq" id="WP_102366519.1">
    <property type="nucleotide sequence ID" value="NZ_CP020991.1"/>
</dbReference>
<evidence type="ECO:0000256" key="1">
    <source>
        <dbReference type="SAM" id="Phobius"/>
    </source>
</evidence>
<dbReference type="Proteomes" id="UP000235589">
    <property type="component" value="Chromosome"/>
</dbReference>
<dbReference type="AlphaFoldDB" id="A0A2K9P549"/>
<feature type="transmembrane region" description="Helical" evidence="1">
    <location>
        <begin position="100"/>
        <end position="118"/>
    </location>
</feature>
<reference evidence="2 3" key="1">
    <citation type="submission" date="2017-04" db="EMBL/GenBank/DDBJ databases">
        <title>Monoglobus pectinilyticus 14 draft genome.</title>
        <authorList>
            <person name="Kim C."/>
            <person name="Rosendale D.I."/>
            <person name="Kelly W.J."/>
            <person name="Tannock G.W."/>
            <person name="Patchett M.L."/>
            <person name="Jordens J.Z."/>
        </authorList>
    </citation>
    <scope>NUCLEOTIDE SEQUENCE [LARGE SCALE GENOMIC DNA]</scope>
    <source>
        <strain evidence="2 3">14</strain>
    </source>
</reference>
<organism evidence="2 3">
    <name type="scientific">Monoglobus pectinilyticus</name>
    <dbReference type="NCBI Taxonomy" id="1981510"/>
    <lineage>
        <taxon>Bacteria</taxon>
        <taxon>Bacillati</taxon>
        <taxon>Bacillota</taxon>
        <taxon>Clostridia</taxon>
        <taxon>Monoglobales</taxon>
        <taxon>Monoglobaceae</taxon>
        <taxon>Monoglobus</taxon>
    </lineage>
</organism>
<evidence type="ECO:0000313" key="2">
    <source>
        <dbReference type="EMBL" id="AUO20395.1"/>
    </source>
</evidence>
<sequence length="125" mass="15033">MNKHDKFFENKWKWFDFTNFVILPVSLLVLVIILFVLILQLFSAFSLEILLLTLFILIYLLSVGVVMYGFKNYRKYGIVMYFIIRIVSLVLNDCLLQKNILMFVCDVIIFLLELVYYSKRFKYFV</sequence>